<dbReference type="NCBIfam" id="TIGR02180">
    <property type="entry name" value="GRX_euk"/>
    <property type="match status" value="1"/>
</dbReference>
<evidence type="ECO:0000256" key="6">
    <source>
        <dbReference type="ARBA" id="ARBA00023206"/>
    </source>
</evidence>
<gene>
    <name evidence="13" type="ORF">HPB51_019261</name>
</gene>
<dbReference type="PANTHER" id="PTHR45694:SF5">
    <property type="entry name" value="GLUTAREDOXIN 2"/>
    <property type="match status" value="1"/>
</dbReference>
<comment type="similarity">
    <text evidence="2">Belongs to the glutaredoxin family.</text>
</comment>
<dbReference type="GO" id="GO:0005737">
    <property type="term" value="C:cytoplasm"/>
    <property type="evidence" value="ECO:0007669"/>
    <property type="project" value="TreeGrafter"/>
</dbReference>
<dbReference type="Proteomes" id="UP000821866">
    <property type="component" value="Chromosome 1"/>
</dbReference>
<comment type="caution">
    <text evidence="13">The sequence shown here is derived from an EMBL/GenBank/DDBJ whole genome shotgun (WGS) entry which is preliminary data.</text>
</comment>
<keyword evidence="14" id="KW-1185">Reference proteome</keyword>
<keyword evidence="11" id="KW-0732">Signal</keyword>
<dbReference type="PROSITE" id="PS00195">
    <property type="entry name" value="GLUTAREDOXIN_1"/>
    <property type="match status" value="1"/>
</dbReference>
<comment type="subunit">
    <text evidence="9">Monomer; active form. Homodimer; inactive form. The homodimer is probably linked by 1 2Fe-2S cluster.</text>
</comment>
<evidence type="ECO:0000256" key="11">
    <source>
        <dbReference type="SAM" id="SignalP"/>
    </source>
</evidence>
<keyword evidence="7" id="KW-0676">Redox-active center</keyword>
<reference evidence="13" key="1">
    <citation type="journal article" date="2020" name="Cell">
        <title>Large-Scale Comparative Analyses of Tick Genomes Elucidate Their Genetic Diversity and Vector Capacities.</title>
        <authorList>
            <consortium name="Tick Genome and Microbiome Consortium (TIGMIC)"/>
            <person name="Jia N."/>
            <person name="Wang J."/>
            <person name="Shi W."/>
            <person name="Du L."/>
            <person name="Sun Y."/>
            <person name="Zhan W."/>
            <person name="Jiang J.F."/>
            <person name="Wang Q."/>
            <person name="Zhang B."/>
            <person name="Ji P."/>
            <person name="Bell-Sakyi L."/>
            <person name="Cui X.M."/>
            <person name="Yuan T.T."/>
            <person name="Jiang B.G."/>
            <person name="Yang W.F."/>
            <person name="Lam T.T."/>
            <person name="Chang Q.C."/>
            <person name="Ding S.J."/>
            <person name="Wang X.J."/>
            <person name="Zhu J.G."/>
            <person name="Ruan X.D."/>
            <person name="Zhao L."/>
            <person name="Wei J.T."/>
            <person name="Ye R.Z."/>
            <person name="Que T.C."/>
            <person name="Du C.H."/>
            <person name="Zhou Y.H."/>
            <person name="Cheng J.X."/>
            <person name="Dai P.F."/>
            <person name="Guo W.B."/>
            <person name="Han X.H."/>
            <person name="Huang E.J."/>
            <person name="Li L.F."/>
            <person name="Wei W."/>
            <person name="Gao Y.C."/>
            <person name="Liu J.Z."/>
            <person name="Shao H.Z."/>
            <person name="Wang X."/>
            <person name="Wang C.C."/>
            <person name="Yang T.C."/>
            <person name="Huo Q.B."/>
            <person name="Li W."/>
            <person name="Chen H.Y."/>
            <person name="Chen S.E."/>
            <person name="Zhou L.G."/>
            <person name="Ni X.B."/>
            <person name="Tian J.H."/>
            <person name="Sheng Y."/>
            <person name="Liu T."/>
            <person name="Pan Y.S."/>
            <person name="Xia L.Y."/>
            <person name="Li J."/>
            <person name="Zhao F."/>
            <person name="Cao W.C."/>
        </authorList>
    </citation>
    <scope>NUCLEOTIDE SEQUENCE</scope>
    <source>
        <strain evidence="13">Rmic-2018</strain>
    </source>
</reference>
<evidence type="ECO:0000313" key="13">
    <source>
        <dbReference type="EMBL" id="KAH8041880.1"/>
    </source>
</evidence>
<proteinExistence type="inferred from homology"/>
<dbReference type="EMBL" id="JABSTU010000001">
    <property type="protein sequence ID" value="KAH8041880.1"/>
    <property type="molecule type" value="Genomic_DNA"/>
</dbReference>
<feature type="chain" id="PRO_5039953417" description="Glutaredoxin-2, mitochondrial" evidence="11">
    <location>
        <begin position="25"/>
        <end position="205"/>
    </location>
</feature>
<evidence type="ECO:0000313" key="14">
    <source>
        <dbReference type="Proteomes" id="UP000821866"/>
    </source>
</evidence>
<dbReference type="InterPro" id="IPR002109">
    <property type="entry name" value="Glutaredoxin"/>
</dbReference>
<evidence type="ECO:0000256" key="10">
    <source>
        <dbReference type="ARBA" id="ARBA00039819"/>
    </source>
</evidence>
<dbReference type="PANTHER" id="PTHR45694">
    <property type="entry name" value="GLUTAREDOXIN 2"/>
    <property type="match status" value="1"/>
</dbReference>
<dbReference type="VEuPathDB" id="VectorBase:LOC119159653"/>
<reference evidence="13" key="2">
    <citation type="submission" date="2021-09" db="EMBL/GenBank/DDBJ databases">
        <authorList>
            <person name="Jia N."/>
            <person name="Wang J."/>
            <person name="Shi W."/>
            <person name="Du L."/>
            <person name="Sun Y."/>
            <person name="Zhan W."/>
            <person name="Jiang J."/>
            <person name="Wang Q."/>
            <person name="Zhang B."/>
            <person name="Ji P."/>
            <person name="Sakyi L.B."/>
            <person name="Cui X."/>
            <person name="Yuan T."/>
            <person name="Jiang B."/>
            <person name="Yang W."/>
            <person name="Lam T.T.-Y."/>
            <person name="Chang Q."/>
            <person name="Ding S."/>
            <person name="Wang X."/>
            <person name="Zhu J."/>
            <person name="Ruan X."/>
            <person name="Zhao L."/>
            <person name="Wei J."/>
            <person name="Que T."/>
            <person name="Du C."/>
            <person name="Cheng J."/>
            <person name="Dai P."/>
            <person name="Han X."/>
            <person name="Huang E."/>
            <person name="Gao Y."/>
            <person name="Liu J."/>
            <person name="Shao H."/>
            <person name="Ye R."/>
            <person name="Li L."/>
            <person name="Wei W."/>
            <person name="Wang X."/>
            <person name="Wang C."/>
            <person name="Huo Q."/>
            <person name="Li W."/>
            <person name="Guo W."/>
            <person name="Chen H."/>
            <person name="Chen S."/>
            <person name="Zhou L."/>
            <person name="Zhou L."/>
            <person name="Ni X."/>
            <person name="Tian J."/>
            <person name="Zhou Y."/>
            <person name="Sheng Y."/>
            <person name="Liu T."/>
            <person name="Pan Y."/>
            <person name="Xia L."/>
            <person name="Li J."/>
            <person name="Zhao F."/>
            <person name="Cao W."/>
        </authorList>
    </citation>
    <scope>NUCLEOTIDE SEQUENCE</scope>
    <source>
        <strain evidence="13">Rmic-2018</strain>
        <tissue evidence="13">Larvae</tissue>
    </source>
</reference>
<sequence>MQTSFVHLFVCGLALIWCVAKSSAQIRDDLKKAQALMKCLQGNDVGAKMELLKNASKRIRCHKDEEVELERRAERESFRRNSSASRLGCPRVVRFVFAAMAKAAKAFVDETLSENPVVIFSKSYCPFCKKAKQIFDGLGVSYEAVELDSRKDGTDIQKVLTDMTGASTVPRVFVKKECLGGASDLEDMNRNNKLKPLLKSHGLLK</sequence>
<dbReference type="PRINTS" id="PR00160">
    <property type="entry name" value="GLUTAREDOXIN"/>
</dbReference>
<evidence type="ECO:0000256" key="7">
    <source>
        <dbReference type="ARBA" id="ARBA00023284"/>
    </source>
</evidence>
<keyword evidence="5" id="KW-1015">Disulfide bond</keyword>
<name>A0A9J6F8A0_RHIMP</name>
<evidence type="ECO:0000259" key="12">
    <source>
        <dbReference type="Pfam" id="PF00462"/>
    </source>
</evidence>
<accession>A0A9J6F8A0</accession>
<evidence type="ECO:0000256" key="3">
    <source>
        <dbReference type="ARBA" id="ARBA00022448"/>
    </source>
</evidence>
<dbReference type="PROSITE" id="PS51354">
    <property type="entry name" value="GLUTAREDOXIN_2"/>
    <property type="match status" value="1"/>
</dbReference>
<comment type="function">
    <text evidence="1">Has a glutathione-disulfide oxidoreductase activity in the presence of NADPH and glutathione reductase. Reduces low molecular weight disulfides and proteins.</text>
</comment>
<dbReference type="Gene3D" id="3.40.30.10">
    <property type="entry name" value="Glutaredoxin"/>
    <property type="match status" value="1"/>
</dbReference>
<dbReference type="GO" id="GO:0034599">
    <property type="term" value="P:cellular response to oxidative stress"/>
    <property type="evidence" value="ECO:0007669"/>
    <property type="project" value="TreeGrafter"/>
</dbReference>
<feature type="domain" description="Glutaredoxin" evidence="12">
    <location>
        <begin position="117"/>
        <end position="178"/>
    </location>
</feature>
<keyword evidence="4" id="KW-0249">Electron transport</keyword>
<evidence type="ECO:0000256" key="2">
    <source>
        <dbReference type="ARBA" id="ARBA00007787"/>
    </source>
</evidence>
<feature type="signal peptide" evidence="11">
    <location>
        <begin position="1"/>
        <end position="24"/>
    </location>
</feature>
<protein>
    <recommendedName>
        <fullName evidence="10">Glutaredoxin-2, mitochondrial</fullName>
    </recommendedName>
</protein>
<dbReference type="SUPFAM" id="SSF52833">
    <property type="entry name" value="Thioredoxin-like"/>
    <property type="match status" value="1"/>
</dbReference>
<keyword evidence="6" id="KW-0318">Glutathionylation</keyword>
<dbReference type="InterPro" id="IPR011899">
    <property type="entry name" value="Glutaredoxin_euk/vir"/>
</dbReference>
<dbReference type="CDD" id="cd03419">
    <property type="entry name" value="GRX_GRXh_1_2_like"/>
    <property type="match status" value="1"/>
</dbReference>
<dbReference type="FunFam" id="3.40.30.10:FF:000026">
    <property type="entry name" value="Glutaredoxin 2"/>
    <property type="match status" value="1"/>
</dbReference>
<dbReference type="AlphaFoldDB" id="A0A9J6F8A0"/>
<organism evidence="13 14">
    <name type="scientific">Rhipicephalus microplus</name>
    <name type="common">Cattle tick</name>
    <name type="synonym">Boophilus microplus</name>
    <dbReference type="NCBI Taxonomy" id="6941"/>
    <lineage>
        <taxon>Eukaryota</taxon>
        <taxon>Metazoa</taxon>
        <taxon>Ecdysozoa</taxon>
        <taxon>Arthropoda</taxon>
        <taxon>Chelicerata</taxon>
        <taxon>Arachnida</taxon>
        <taxon>Acari</taxon>
        <taxon>Parasitiformes</taxon>
        <taxon>Ixodida</taxon>
        <taxon>Ixodoidea</taxon>
        <taxon>Ixodidae</taxon>
        <taxon>Rhipicephalinae</taxon>
        <taxon>Rhipicephalus</taxon>
        <taxon>Boophilus</taxon>
    </lineage>
</organism>
<dbReference type="GO" id="GO:0015038">
    <property type="term" value="F:glutathione disulfide oxidoreductase activity"/>
    <property type="evidence" value="ECO:0007669"/>
    <property type="project" value="TreeGrafter"/>
</dbReference>
<dbReference type="InterPro" id="IPR014025">
    <property type="entry name" value="Glutaredoxin_subgr"/>
</dbReference>
<dbReference type="Pfam" id="PF00462">
    <property type="entry name" value="Glutaredoxin"/>
    <property type="match status" value="1"/>
</dbReference>
<dbReference type="InterPro" id="IPR011767">
    <property type="entry name" value="GLR_AS"/>
</dbReference>
<evidence type="ECO:0000256" key="4">
    <source>
        <dbReference type="ARBA" id="ARBA00022982"/>
    </source>
</evidence>
<evidence type="ECO:0000256" key="5">
    <source>
        <dbReference type="ARBA" id="ARBA00023157"/>
    </source>
</evidence>
<evidence type="ECO:0000256" key="9">
    <source>
        <dbReference type="ARBA" id="ARBA00038558"/>
    </source>
</evidence>
<comment type="function">
    <text evidence="8">Glutathione-dependent oxidoreductase that facilitates the maintenance of mitochondrial redox homeostasis upon induction of apoptosis by oxidative stress. Involved in response to hydrogen peroxide and regulation of apoptosis caused by oxidative stress. Acts as a very efficient catalyst of monothiol reactions because of its high affinity for protein glutathione-mixed disulfides. Can receive electrons not only from glutathione (GSH), but also from thioredoxin reductase supporting both monothiol and dithiol reactions. Efficiently catalyzes both glutathionylation and deglutathionylation of mitochondrial complex I, which in turn regulates the superoxide production by the complex. Overexpression decreases the susceptibility to apoptosis and prevents loss of cardiolipin and cytochrome c release.</text>
</comment>
<dbReference type="InterPro" id="IPR036249">
    <property type="entry name" value="Thioredoxin-like_sf"/>
</dbReference>
<keyword evidence="3" id="KW-0813">Transport</keyword>
<evidence type="ECO:0000256" key="1">
    <source>
        <dbReference type="ARBA" id="ARBA00002549"/>
    </source>
</evidence>
<evidence type="ECO:0000256" key="8">
    <source>
        <dbReference type="ARBA" id="ARBA00037470"/>
    </source>
</evidence>